<comment type="caution">
    <text evidence="2">The sequence shown here is derived from an EMBL/GenBank/DDBJ whole genome shotgun (WGS) entry which is preliminary data.</text>
</comment>
<organism evidence="2 3">
    <name type="scientific">Trichomalopsis sarcophagae</name>
    <dbReference type="NCBI Taxonomy" id="543379"/>
    <lineage>
        <taxon>Eukaryota</taxon>
        <taxon>Metazoa</taxon>
        <taxon>Ecdysozoa</taxon>
        <taxon>Arthropoda</taxon>
        <taxon>Hexapoda</taxon>
        <taxon>Insecta</taxon>
        <taxon>Pterygota</taxon>
        <taxon>Neoptera</taxon>
        <taxon>Endopterygota</taxon>
        <taxon>Hymenoptera</taxon>
        <taxon>Apocrita</taxon>
        <taxon>Proctotrupomorpha</taxon>
        <taxon>Chalcidoidea</taxon>
        <taxon>Pteromalidae</taxon>
        <taxon>Pteromalinae</taxon>
        <taxon>Trichomalopsis</taxon>
    </lineage>
</organism>
<dbReference type="InterPro" id="IPR006886">
    <property type="entry name" value="RNA_pol_III_Rpc5"/>
</dbReference>
<protein>
    <recommendedName>
        <fullName evidence="4">DNA-directed RNA polymerase III subunit RPC5</fullName>
    </recommendedName>
</protein>
<evidence type="ECO:0000313" key="2">
    <source>
        <dbReference type="EMBL" id="OXU27268.1"/>
    </source>
</evidence>
<dbReference type="GO" id="GO:0005666">
    <property type="term" value="C:RNA polymerase III complex"/>
    <property type="evidence" value="ECO:0007669"/>
    <property type="project" value="TreeGrafter"/>
</dbReference>
<evidence type="ECO:0000256" key="1">
    <source>
        <dbReference type="SAM" id="MobiDB-lite"/>
    </source>
</evidence>
<dbReference type="PANTHER" id="PTHR12069">
    <property type="entry name" value="DNA-DIRECTED RNA POLYMERASES III 80 KDA POLYPEPTIDE RNA POLYMERASE III SUBUNIT 5"/>
    <property type="match status" value="1"/>
</dbReference>
<proteinExistence type="predicted"/>
<keyword evidence="3" id="KW-1185">Reference proteome</keyword>
<evidence type="ECO:0000313" key="3">
    <source>
        <dbReference type="Proteomes" id="UP000215335"/>
    </source>
</evidence>
<feature type="compositionally biased region" description="Polar residues" evidence="1">
    <location>
        <begin position="490"/>
        <end position="502"/>
    </location>
</feature>
<dbReference type="STRING" id="543379.A0A232F9Z9"/>
<dbReference type="EMBL" id="NNAY01000636">
    <property type="protein sequence ID" value="OXU27268.1"/>
    <property type="molecule type" value="Genomic_DNA"/>
</dbReference>
<dbReference type="Proteomes" id="UP000215335">
    <property type="component" value="Unassembled WGS sequence"/>
</dbReference>
<dbReference type="AlphaFoldDB" id="A0A232F9Z9"/>
<dbReference type="Pfam" id="PF04801">
    <property type="entry name" value="RPC5"/>
    <property type="match status" value="1"/>
</dbReference>
<sequence length="521" mass="59688">MSKPEAMEDDGDPVVKEIPVYLSKRLNDKLFIFQYPMKPASDGYDNATFIKTNIKPDNQEVAIEVEINTNDPHYNTNRGQAIAATAVLPSKRDEEDERIFESNMMDKIVLQSSRALPSCDNYAIGIYQDGEFHLTPLKGIIQMRPQFNYLDRIDKKGKDDGKNDGEGKFFFILYTFSYAEEEDEPAKQVNVTFARNVPDFIKKMREQSFQTRAKKSMEEQWIECDYKPANSNLAELTRMEMICGTNDESVNNLNLSSKQYLDLLAPPIKEEQFSKANIPSHTTSLSYIRTLPLLDQVRILMKDAKVMSFVQLRTILASEHETNAILKYLQQVAVLVQGNWVVNSELIYPKDTMSAHSGIPAELMCRARDYVLLSFTEHEFVDRRAVSSVVKLPAEEIREIFTNIAKHQPKKGWRLIVNPSKDFSERYPDIAQRQEMFWEAKRKHLRETMESHNQAPQRQRRKSNRESIGSENEERNAGRGAAGGRKSLRDSSVSDNDSATESIKQKKANRGRKVSETSAMT</sequence>
<accession>A0A232F9Z9</accession>
<gene>
    <name evidence="2" type="ORF">TSAR_013572</name>
</gene>
<reference evidence="2 3" key="1">
    <citation type="journal article" date="2017" name="Curr. Biol.">
        <title>The Evolution of Venom by Co-option of Single-Copy Genes.</title>
        <authorList>
            <person name="Martinson E.O."/>
            <person name="Mrinalini"/>
            <person name="Kelkar Y.D."/>
            <person name="Chang C.H."/>
            <person name="Werren J.H."/>
        </authorList>
    </citation>
    <scope>NUCLEOTIDE SEQUENCE [LARGE SCALE GENOMIC DNA]</scope>
    <source>
        <strain evidence="2 3">Alberta</strain>
        <tissue evidence="2">Whole body</tissue>
    </source>
</reference>
<dbReference type="PANTHER" id="PTHR12069:SF0">
    <property type="entry name" value="DNA-DIRECTED RNA POLYMERASE III SUBUNIT RPC5"/>
    <property type="match status" value="1"/>
</dbReference>
<name>A0A232F9Z9_9HYME</name>
<feature type="region of interest" description="Disordered" evidence="1">
    <location>
        <begin position="447"/>
        <end position="521"/>
    </location>
</feature>
<evidence type="ECO:0008006" key="4">
    <source>
        <dbReference type="Google" id="ProtNLM"/>
    </source>
</evidence>
<dbReference type="GO" id="GO:0042797">
    <property type="term" value="P:tRNA transcription by RNA polymerase III"/>
    <property type="evidence" value="ECO:0007669"/>
    <property type="project" value="TreeGrafter"/>
</dbReference>
<dbReference type="OrthoDB" id="340681at2759"/>